<dbReference type="HAMAP" id="MF_04110">
    <property type="entry name" value="ENDOLYSIN_T4"/>
    <property type="match status" value="1"/>
</dbReference>
<evidence type="ECO:0000256" key="1">
    <source>
        <dbReference type="ARBA" id="ARBA00000632"/>
    </source>
</evidence>
<dbReference type="InterPro" id="IPR023347">
    <property type="entry name" value="Lysozyme_dom_sf"/>
</dbReference>
<dbReference type="InterPro" id="IPR002196">
    <property type="entry name" value="Glyco_hydro_24"/>
</dbReference>
<proteinExistence type="inferred from homology"/>
<dbReference type="Pfam" id="PF00959">
    <property type="entry name" value="Phage_lysozyme"/>
    <property type="match status" value="1"/>
</dbReference>
<dbReference type="GO" id="GO:0003796">
    <property type="term" value="F:lysozyme activity"/>
    <property type="evidence" value="ECO:0007669"/>
    <property type="project" value="UniProtKB-EC"/>
</dbReference>
<comment type="catalytic activity">
    <reaction evidence="1 7">
        <text>Hydrolysis of (1-&gt;4)-beta-linkages between N-acetylmuramic acid and N-acetyl-D-glucosamine residues in a peptidoglycan and between N-acetyl-D-glucosamine residues in chitodextrins.</text>
        <dbReference type="EC" id="3.2.1.17"/>
    </reaction>
</comment>
<evidence type="ECO:0000256" key="6">
    <source>
        <dbReference type="ARBA" id="ARBA00023295"/>
    </source>
</evidence>
<evidence type="ECO:0000256" key="8">
    <source>
        <dbReference type="SAM" id="Phobius"/>
    </source>
</evidence>
<dbReference type="Proteomes" id="UP000676409">
    <property type="component" value="Chromosome"/>
</dbReference>
<dbReference type="InterPro" id="IPR033907">
    <property type="entry name" value="Endolysin_autolysin"/>
</dbReference>
<keyword evidence="4 7" id="KW-0378">Hydrolase</keyword>
<dbReference type="GO" id="GO:0016998">
    <property type="term" value="P:cell wall macromolecule catabolic process"/>
    <property type="evidence" value="ECO:0007669"/>
    <property type="project" value="InterPro"/>
</dbReference>
<evidence type="ECO:0000313" key="9">
    <source>
        <dbReference type="EMBL" id="QUD88628.1"/>
    </source>
</evidence>
<accession>A0A975G147</accession>
<keyword evidence="5" id="KW-1035">Host cytoplasm</keyword>
<keyword evidence="10" id="KW-1185">Reference proteome</keyword>
<dbReference type="PANTHER" id="PTHR38107">
    <property type="match status" value="1"/>
</dbReference>
<organism evidence="9 10">
    <name type="scientific">Phenylobacterium montanum</name>
    <dbReference type="NCBI Taxonomy" id="2823693"/>
    <lineage>
        <taxon>Bacteria</taxon>
        <taxon>Pseudomonadati</taxon>
        <taxon>Pseudomonadota</taxon>
        <taxon>Alphaproteobacteria</taxon>
        <taxon>Caulobacterales</taxon>
        <taxon>Caulobacteraceae</taxon>
        <taxon>Phenylobacterium</taxon>
    </lineage>
</organism>
<dbReference type="AlphaFoldDB" id="A0A975G147"/>
<gene>
    <name evidence="9" type="ORF">KCG34_01695</name>
</gene>
<dbReference type="GO" id="GO:0031640">
    <property type="term" value="P:killing of cells of another organism"/>
    <property type="evidence" value="ECO:0007669"/>
    <property type="project" value="UniProtKB-KW"/>
</dbReference>
<sequence length="373" mass="39988">MRLATCQIGSSRVTIAQSQVSQAGLALLMEFEGYRRRAARLADGRWTIGYGHTLSAREGAEVSEEDAKALLVYDLRGVAAVLEDLVFTPLNQNQFDALACFAFNIGVENFRHSAVLKLVNEGYLLQAAYALEHWRRAEIDGEVLVVDGLVRRRAAEKALFLTPIGGWTPAPSAVVPPQLDHEPGHHGLNSHTVDLHADLTGEIARVERLGAPPPLDPTPILASIFSPEADAVEPFPGTPQTEPRPLAETVAAALAELPPIAPAPALPPPTQQAPPQLEAELLADSRRPPVRAQFAEFDYAVAEIERGSHWSWIGLGLLGVAVFAVSLFWALSARGQAGPFSPQVIGTLMALAGVACVVCAVYSLVQAYLGRDD</sequence>
<evidence type="ECO:0000313" key="10">
    <source>
        <dbReference type="Proteomes" id="UP000676409"/>
    </source>
</evidence>
<feature type="transmembrane region" description="Helical" evidence="8">
    <location>
        <begin position="344"/>
        <end position="365"/>
    </location>
</feature>
<keyword evidence="3 7" id="KW-0081">Bacteriolytic enzyme</keyword>
<keyword evidence="2 7" id="KW-0929">Antimicrobial</keyword>
<dbReference type="SUPFAM" id="SSF53955">
    <property type="entry name" value="Lysozyme-like"/>
    <property type="match status" value="1"/>
</dbReference>
<keyword evidence="8" id="KW-0812">Transmembrane</keyword>
<evidence type="ECO:0000256" key="4">
    <source>
        <dbReference type="ARBA" id="ARBA00022801"/>
    </source>
</evidence>
<reference evidence="9" key="1">
    <citation type="submission" date="2021-04" db="EMBL/GenBank/DDBJ databases">
        <title>The complete genome sequence of Caulobacter sp. S6.</title>
        <authorList>
            <person name="Tang Y."/>
            <person name="Ouyang W."/>
            <person name="Liu Q."/>
            <person name="Huang B."/>
            <person name="Guo Z."/>
            <person name="Lei P."/>
        </authorList>
    </citation>
    <scope>NUCLEOTIDE SEQUENCE</scope>
    <source>
        <strain evidence="9">S6</strain>
    </source>
</reference>
<name>A0A975G147_9CAUL</name>
<feature type="transmembrane region" description="Helical" evidence="8">
    <location>
        <begin position="310"/>
        <end position="332"/>
    </location>
</feature>
<protein>
    <recommendedName>
        <fullName evidence="7">Lysozyme</fullName>
        <ecNumber evidence="7">3.2.1.17</ecNumber>
    </recommendedName>
</protein>
<keyword evidence="8" id="KW-1133">Transmembrane helix</keyword>
<dbReference type="CDD" id="cd00737">
    <property type="entry name" value="lyz_endolysin_autolysin"/>
    <property type="match status" value="1"/>
</dbReference>
<dbReference type="PANTHER" id="PTHR38107:SF3">
    <property type="entry name" value="LYSOZYME RRRD-RELATED"/>
    <property type="match status" value="1"/>
</dbReference>
<dbReference type="EMBL" id="CP073078">
    <property type="protein sequence ID" value="QUD88628.1"/>
    <property type="molecule type" value="Genomic_DNA"/>
</dbReference>
<keyword evidence="8" id="KW-0472">Membrane</keyword>
<keyword evidence="6 7" id="KW-0326">Glycosidase</keyword>
<dbReference type="KEGG" id="caul:KCG34_01695"/>
<dbReference type="GO" id="GO:0042742">
    <property type="term" value="P:defense response to bacterium"/>
    <property type="evidence" value="ECO:0007669"/>
    <property type="project" value="UniProtKB-KW"/>
</dbReference>
<comment type="similarity">
    <text evidence="7">Belongs to the glycosyl hydrolase 24 family.</text>
</comment>
<dbReference type="InterPro" id="IPR034690">
    <property type="entry name" value="Endolysin_T4_type"/>
</dbReference>
<dbReference type="GO" id="GO:0009253">
    <property type="term" value="P:peptidoglycan catabolic process"/>
    <property type="evidence" value="ECO:0007669"/>
    <property type="project" value="InterPro"/>
</dbReference>
<evidence type="ECO:0000256" key="7">
    <source>
        <dbReference type="RuleBase" id="RU003788"/>
    </source>
</evidence>
<evidence type="ECO:0000256" key="2">
    <source>
        <dbReference type="ARBA" id="ARBA00022529"/>
    </source>
</evidence>
<dbReference type="EC" id="3.2.1.17" evidence="7"/>
<dbReference type="InterPro" id="IPR051018">
    <property type="entry name" value="Bacteriophage_GH24"/>
</dbReference>
<evidence type="ECO:0000256" key="3">
    <source>
        <dbReference type="ARBA" id="ARBA00022638"/>
    </source>
</evidence>
<dbReference type="Gene3D" id="1.10.530.40">
    <property type="match status" value="1"/>
</dbReference>
<dbReference type="InterPro" id="IPR023346">
    <property type="entry name" value="Lysozyme-like_dom_sf"/>
</dbReference>
<evidence type="ECO:0000256" key="5">
    <source>
        <dbReference type="ARBA" id="ARBA00023200"/>
    </source>
</evidence>